<evidence type="ECO:0000313" key="6">
    <source>
        <dbReference type="Proteomes" id="UP001212997"/>
    </source>
</evidence>
<keyword evidence="6" id="KW-1185">Reference proteome</keyword>
<feature type="coiled-coil region" evidence="2">
    <location>
        <begin position="762"/>
        <end position="815"/>
    </location>
</feature>
<dbReference type="EMBL" id="JANAWD010000458">
    <property type="protein sequence ID" value="KAJ3479160.1"/>
    <property type="molecule type" value="Genomic_DNA"/>
</dbReference>
<comment type="caution">
    <text evidence="5">The sequence shown here is derived from an EMBL/GenBank/DDBJ whole genome shotgun (WGS) entry which is preliminary data.</text>
</comment>
<feature type="compositionally biased region" description="Pro residues" evidence="3">
    <location>
        <begin position="332"/>
        <end position="341"/>
    </location>
</feature>
<dbReference type="InterPro" id="IPR022782">
    <property type="entry name" value="AIP3-like_C"/>
</dbReference>
<dbReference type="PANTHER" id="PTHR22741">
    <property type="entry name" value="P140CAP/SNIP-RELATED"/>
    <property type="match status" value="1"/>
</dbReference>
<feature type="region of interest" description="Disordered" evidence="3">
    <location>
        <begin position="612"/>
        <end position="673"/>
    </location>
</feature>
<feature type="compositionally biased region" description="Polar residues" evidence="3">
    <location>
        <begin position="230"/>
        <end position="270"/>
    </location>
</feature>
<dbReference type="InterPro" id="IPR051825">
    <property type="entry name" value="SRCIN1"/>
</dbReference>
<name>A0AAD5UVU0_9APHY</name>
<feature type="compositionally biased region" description="Low complexity" evidence="3">
    <location>
        <begin position="153"/>
        <end position="176"/>
    </location>
</feature>
<dbReference type="Pfam" id="PF03915">
    <property type="entry name" value="AIP3"/>
    <property type="match status" value="1"/>
</dbReference>
<feature type="compositionally biased region" description="Polar residues" evidence="3">
    <location>
        <begin position="372"/>
        <end position="401"/>
    </location>
</feature>
<protein>
    <recommendedName>
        <fullName evidence="4">Actin interacting protein 3 C-terminal domain-containing protein</fullName>
    </recommendedName>
</protein>
<dbReference type="InterPro" id="IPR056279">
    <property type="entry name" value="Aip3p_Bud6_N"/>
</dbReference>
<feature type="compositionally biased region" description="Polar residues" evidence="3">
    <location>
        <begin position="188"/>
        <end position="200"/>
    </location>
</feature>
<organism evidence="5 6">
    <name type="scientific">Meripilus lineatus</name>
    <dbReference type="NCBI Taxonomy" id="2056292"/>
    <lineage>
        <taxon>Eukaryota</taxon>
        <taxon>Fungi</taxon>
        <taxon>Dikarya</taxon>
        <taxon>Basidiomycota</taxon>
        <taxon>Agaricomycotina</taxon>
        <taxon>Agaricomycetes</taxon>
        <taxon>Polyporales</taxon>
        <taxon>Meripilaceae</taxon>
        <taxon>Meripilus</taxon>
    </lineage>
</organism>
<dbReference type="Gene3D" id="1.20.58.1540">
    <property type="entry name" value="Actin interacting protein 3, C-terminal domain"/>
    <property type="match status" value="1"/>
</dbReference>
<dbReference type="GO" id="GO:0030010">
    <property type="term" value="P:establishment of cell polarity"/>
    <property type="evidence" value="ECO:0007669"/>
    <property type="project" value="TreeGrafter"/>
</dbReference>
<feature type="compositionally biased region" description="Low complexity" evidence="3">
    <location>
        <begin position="873"/>
        <end position="887"/>
    </location>
</feature>
<feature type="compositionally biased region" description="Basic and acidic residues" evidence="3">
    <location>
        <begin position="630"/>
        <end position="640"/>
    </location>
</feature>
<evidence type="ECO:0000256" key="2">
    <source>
        <dbReference type="SAM" id="Coils"/>
    </source>
</evidence>
<dbReference type="GO" id="GO:0005519">
    <property type="term" value="F:cytoskeletal regulatory protein binding"/>
    <property type="evidence" value="ECO:0007669"/>
    <property type="project" value="InterPro"/>
</dbReference>
<dbReference type="Pfam" id="PF23153">
    <property type="entry name" value="Aip3p_Bud6_N"/>
    <property type="match status" value="1"/>
</dbReference>
<dbReference type="GO" id="GO:0005737">
    <property type="term" value="C:cytoplasm"/>
    <property type="evidence" value="ECO:0007669"/>
    <property type="project" value="TreeGrafter"/>
</dbReference>
<sequence>MATRQPSHPSRRDNQSVSSNHSGTGSSRGERSTRGQPAVESAVTRLLVAIKQLLESLTQWSKQQISETQVSDVYVRLGNDFNAAVAAFAAFNIDMSELMSVPDDLRGILEQCLSEDATEDNLNIFLPDVRKIITRLLQGLRSKQSVYRRIVSEQRQSSASASSAKDSASDVRSSSAGGTRKSSRDGVESSSSLSRRNGTTKSRKDASSLPPPPTTTSRDQFVGGFVQDETAFQRSSTPARAQSATATNGYPRSHTPPAQSQPRESSSHPGTPQPEVPALPRTPSMMTPVPSHVPRFSLSDRPVSSTPPPPPAVVVDEASPPPEPVESSSPPLSVPFPPANEQPPVDNQPPAVQNSLQALKSRDVLERRASKRFSTYNISKMTGGSIRQNRMSMSSGSSLTPNELAALADGDTRSPSPAKRERSKPSQRTRNPSPIVEDDEAPPVPPLPVDVTPRMQAEAKLTGTAPPVSEVVSVPPPEDNSPRPVTVFLQVGREVKKITLDPGFTISSLRVLFVDKFAYSPGKDNFPSIYIRDPSSGIEYELEDMDEVKDKCLLSLNIERKLLIVLAPQLALTSITALDQIKQHIDLQISSLSQDIKDLRTVVANQRRSSIPPPMIIGQPLSESTPVPRPSERSFRDVARRITRLLPHDDEDTPTKSGKPESAIPPQFTGASIQPQMTGASVMSEYSSRIVTDLKTQFDEVQNLRRDLGIMRQLYTEFMKSTKESLGTLRTQTQNVRQLATAKVGGARAYIDDGKSKLDSRSQNVLTKMEELQDTVESIKDDVLKRNVTPRPNVLKAIKSDIESVSTELQSLKDHIQTVKPMWKKTWEEELQNIVEEQGFLSHQEEFLGDLLEDHKAVLEIYGHVEKVISLRGSSSGPGRRIGPGKSFKPPPPEEGHTGLSTVMLEIRGASVDAERRMKAIAANEKNREKELASRSDEFQAELAGFVSGKKLKMTGGAEEAERVRQKRSENTLKAMFSSSPAGSVSPTPSEPLSPAP</sequence>
<dbReference type="SMART" id="SM00806">
    <property type="entry name" value="AIP3"/>
    <property type="match status" value="1"/>
</dbReference>
<gene>
    <name evidence="5" type="ORF">NLI96_g9251</name>
</gene>
<feature type="region of interest" description="Disordered" evidence="3">
    <location>
        <begin position="873"/>
        <end position="899"/>
    </location>
</feature>
<feature type="region of interest" description="Disordered" evidence="3">
    <location>
        <begin position="954"/>
        <end position="997"/>
    </location>
</feature>
<feature type="compositionally biased region" description="Polar residues" evidence="3">
    <location>
        <begin position="977"/>
        <end position="988"/>
    </location>
</feature>
<evidence type="ECO:0000256" key="3">
    <source>
        <dbReference type="SAM" id="MobiDB-lite"/>
    </source>
</evidence>
<feature type="region of interest" description="Disordered" evidence="3">
    <location>
        <begin position="1"/>
        <end position="37"/>
    </location>
</feature>
<dbReference type="AlphaFoldDB" id="A0AAD5UVU0"/>
<feature type="compositionally biased region" description="Low complexity" evidence="3">
    <location>
        <begin position="16"/>
        <end position="27"/>
    </location>
</feature>
<proteinExistence type="predicted"/>
<feature type="region of interest" description="Disordered" evidence="3">
    <location>
        <begin position="461"/>
        <end position="480"/>
    </location>
</feature>
<feature type="compositionally biased region" description="Basic and acidic residues" evidence="3">
    <location>
        <begin position="960"/>
        <end position="971"/>
    </location>
</feature>
<dbReference type="PANTHER" id="PTHR22741:SF10">
    <property type="entry name" value="COILED-COIL DOMAIN-CONTAINING PROTEIN CG32809"/>
    <property type="match status" value="1"/>
</dbReference>
<keyword evidence="1 2" id="KW-0175">Coiled coil</keyword>
<evidence type="ECO:0000313" key="5">
    <source>
        <dbReference type="EMBL" id="KAJ3479160.1"/>
    </source>
</evidence>
<feature type="domain" description="Actin interacting protein 3 C-terminal" evidence="4">
    <location>
        <begin position="488"/>
        <end position="970"/>
    </location>
</feature>
<accession>A0AAD5UVU0</accession>
<dbReference type="GO" id="GO:0051286">
    <property type="term" value="C:cell tip"/>
    <property type="evidence" value="ECO:0007669"/>
    <property type="project" value="TreeGrafter"/>
</dbReference>
<dbReference type="InterPro" id="IPR005613">
    <property type="entry name" value="AIP3_C"/>
</dbReference>
<evidence type="ECO:0000256" key="1">
    <source>
        <dbReference type="ARBA" id="ARBA00023054"/>
    </source>
</evidence>
<feature type="region of interest" description="Disordered" evidence="3">
    <location>
        <begin position="152"/>
        <end position="451"/>
    </location>
</feature>
<reference evidence="5" key="1">
    <citation type="submission" date="2022-07" db="EMBL/GenBank/DDBJ databases">
        <title>Genome Sequence of Physisporinus lineatus.</title>
        <authorList>
            <person name="Buettner E."/>
        </authorList>
    </citation>
    <scope>NUCLEOTIDE SEQUENCE</scope>
    <source>
        <strain evidence="5">VT162</strain>
    </source>
</reference>
<evidence type="ECO:0000259" key="4">
    <source>
        <dbReference type="SMART" id="SM00806"/>
    </source>
</evidence>
<dbReference type="Proteomes" id="UP001212997">
    <property type="component" value="Unassembled WGS sequence"/>
</dbReference>